<dbReference type="SFLD" id="SFLDG01082">
    <property type="entry name" value="B12-binding_domain_containing"/>
    <property type="match status" value="1"/>
</dbReference>
<dbReference type="GO" id="GO:0006779">
    <property type="term" value="P:porphyrin-containing compound biosynthetic process"/>
    <property type="evidence" value="ECO:0007669"/>
    <property type="project" value="InterPro"/>
</dbReference>
<dbReference type="EC" id="1.3.99.-" evidence="3"/>
<organism evidence="3">
    <name type="scientific">mine drainage metagenome</name>
    <dbReference type="NCBI Taxonomy" id="410659"/>
    <lineage>
        <taxon>unclassified sequences</taxon>
        <taxon>metagenomes</taxon>
        <taxon>ecological metagenomes</taxon>
    </lineage>
</organism>
<protein>
    <submittedName>
        <fullName evidence="3">Oxygen-independent coproporphyrinogen-III oxidase-like protein</fullName>
        <ecNumber evidence="3">1.3.99.-</ecNumber>
    </submittedName>
</protein>
<dbReference type="GO" id="GO:0051539">
    <property type="term" value="F:4 iron, 4 sulfur cluster binding"/>
    <property type="evidence" value="ECO:0007669"/>
    <property type="project" value="InterPro"/>
</dbReference>
<dbReference type="PANTHER" id="PTHR13932">
    <property type="entry name" value="COPROPORPHYRINIGEN III OXIDASE"/>
    <property type="match status" value="1"/>
</dbReference>
<reference evidence="3" key="1">
    <citation type="submission" date="2016-10" db="EMBL/GenBank/DDBJ databases">
        <title>Sequence of Gallionella enrichment culture.</title>
        <authorList>
            <person name="Poehlein A."/>
            <person name="Muehling M."/>
            <person name="Daniel R."/>
        </authorList>
    </citation>
    <scope>NUCLEOTIDE SEQUENCE</scope>
</reference>
<accession>A0A1J5RJ89</accession>
<name>A0A1J5RJ89_9ZZZZ</name>
<dbReference type="AlphaFoldDB" id="A0A1J5RJ89"/>
<dbReference type="SUPFAM" id="SSF102114">
    <property type="entry name" value="Radical SAM enzymes"/>
    <property type="match status" value="1"/>
</dbReference>
<evidence type="ECO:0000259" key="2">
    <source>
        <dbReference type="PROSITE" id="PS51918"/>
    </source>
</evidence>
<dbReference type="PROSITE" id="PS51918">
    <property type="entry name" value="RADICAL_SAM"/>
    <property type="match status" value="1"/>
</dbReference>
<evidence type="ECO:0000313" key="3">
    <source>
        <dbReference type="EMBL" id="OIQ96134.1"/>
    </source>
</evidence>
<dbReference type="NCBIfam" id="TIGR00539">
    <property type="entry name" value="hemN_rel"/>
    <property type="match status" value="1"/>
</dbReference>
<dbReference type="SMART" id="SM00729">
    <property type="entry name" value="Elp3"/>
    <property type="match status" value="1"/>
</dbReference>
<dbReference type="InterPro" id="IPR007197">
    <property type="entry name" value="rSAM"/>
</dbReference>
<dbReference type="Pfam" id="PF04055">
    <property type="entry name" value="Radical_SAM"/>
    <property type="match status" value="1"/>
</dbReference>
<proteinExistence type="inferred from homology"/>
<dbReference type="SFLD" id="SFLDS00029">
    <property type="entry name" value="Radical_SAM"/>
    <property type="match status" value="1"/>
</dbReference>
<comment type="caution">
    <text evidence="3">The sequence shown here is derived from an EMBL/GenBank/DDBJ whole genome shotgun (WGS) entry which is preliminary data.</text>
</comment>
<dbReference type="PANTHER" id="PTHR13932:SF5">
    <property type="entry name" value="RADICAL S-ADENOSYL METHIONINE DOMAIN-CONTAINING PROTEIN 1, MITOCHONDRIAL"/>
    <property type="match status" value="1"/>
</dbReference>
<dbReference type="SFLD" id="SFLDF00562">
    <property type="entry name" value="HemN-like__clustered_with_heat"/>
    <property type="match status" value="1"/>
</dbReference>
<dbReference type="Gene3D" id="3.30.750.200">
    <property type="match status" value="1"/>
</dbReference>
<dbReference type="EMBL" id="MLJW01000154">
    <property type="protein sequence ID" value="OIQ96134.1"/>
    <property type="molecule type" value="Genomic_DNA"/>
</dbReference>
<dbReference type="GO" id="GO:0005737">
    <property type="term" value="C:cytoplasm"/>
    <property type="evidence" value="ECO:0007669"/>
    <property type="project" value="InterPro"/>
</dbReference>
<dbReference type="CDD" id="cd01335">
    <property type="entry name" value="Radical_SAM"/>
    <property type="match status" value="1"/>
</dbReference>
<evidence type="ECO:0000256" key="1">
    <source>
        <dbReference type="ARBA" id="ARBA00006100"/>
    </source>
</evidence>
<feature type="domain" description="Radical SAM core" evidence="2">
    <location>
        <begin position="18"/>
        <end position="258"/>
    </location>
</feature>
<dbReference type="InterPro" id="IPR034505">
    <property type="entry name" value="Coproporphyrinogen-III_oxidase"/>
</dbReference>
<dbReference type="InterPro" id="IPR006638">
    <property type="entry name" value="Elp3/MiaA/NifB-like_rSAM"/>
</dbReference>
<dbReference type="SFLD" id="SFLDG01065">
    <property type="entry name" value="anaerobic_coproporphyrinogen-I"/>
    <property type="match status" value="1"/>
</dbReference>
<keyword evidence="3" id="KW-0560">Oxidoreductase</keyword>
<dbReference type="Pfam" id="PF06969">
    <property type="entry name" value="HemN_C"/>
    <property type="match status" value="1"/>
</dbReference>
<comment type="similarity">
    <text evidence="1">Belongs to the anaerobic coproporphyrinogen-III oxidase family. HemW subfamily.</text>
</comment>
<dbReference type="InterPro" id="IPR010723">
    <property type="entry name" value="HemN_C"/>
</dbReference>
<dbReference type="InterPro" id="IPR058240">
    <property type="entry name" value="rSAM_sf"/>
</dbReference>
<dbReference type="GO" id="GO:0004109">
    <property type="term" value="F:coproporphyrinogen oxidase activity"/>
    <property type="evidence" value="ECO:0007669"/>
    <property type="project" value="InterPro"/>
</dbReference>
<sequence>MSEQPLQAFGIRSQPVNFRALPPLSLYIHIPWCVRKCPYCDFNSHEAKPVLSLSKDGGLPEREYVAALVRDLEMALPLIWGRKVYTVFFGGGTPSLLSGESVTEILRQVRMLLPLDINAEITLEANPGTVEADKFAAFREAGVNRLSLGIQSFNDTHLQALGRIHSAADARRAIRIAQQHFDNINLDLMYALPNQAQEQALQDVQAALQFRPQHLSCYHLTLEPNTLFAHQPPPLPDEDVSSDMQQSIEALLAAHGYEHYETSAFAQPGRRSRHNLNYWQFGDYLGIGAGAHSKLSFHDKILRQARYKQPQAYMEAVAHGQPVRARHGEAEPSGAGVPALHPLPQSAGCASNVSGVQEEHEVSHDDIAFEFMMNALRLNGGFDSPLFTERTSLPLLSIRRELAEAEERGLLFQDHKKIAPTESGRRFLNDLLQIFLREGS</sequence>
<gene>
    <name evidence="3" type="primary">hemN_18</name>
    <name evidence="3" type="ORF">GALL_218880</name>
</gene>
<dbReference type="InterPro" id="IPR004559">
    <property type="entry name" value="HemW-like"/>
</dbReference>
<dbReference type="SFLD" id="SFLDF00288">
    <property type="entry name" value="HemN-like__clustered_with_nucl"/>
    <property type="match status" value="1"/>
</dbReference>